<evidence type="ECO:0000313" key="4">
    <source>
        <dbReference type="EMBL" id="MTE18852.1"/>
    </source>
</evidence>
<evidence type="ECO:0000256" key="1">
    <source>
        <dbReference type="ARBA" id="ARBA00022579"/>
    </source>
</evidence>
<keyword evidence="2" id="KW-1015">Disulfide bond</keyword>
<dbReference type="SMART" id="SM00783">
    <property type="entry name" value="A_amylase_inhib"/>
    <property type="match status" value="1"/>
</dbReference>
<dbReference type="InterPro" id="IPR036379">
    <property type="entry name" value="A-amylase_inhib_sf"/>
</dbReference>
<evidence type="ECO:0000256" key="2">
    <source>
        <dbReference type="ARBA" id="ARBA00023157"/>
    </source>
</evidence>
<dbReference type="Gene3D" id="2.60.40.20">
    <property type="entry name" value="Alpha-amylase inhibitor"/>
    <property type="match status" value="1"/>
</dbReference>
<dbReference type="GO" id="GO:0015066">
    <property type="term" value="F:alpha-amylase inhibitor activity"/>
    <property type="evidence" value="ECO:0007669"/>
    <property type="project" value="UniProtKB-KW"/>
</dbReference>
<dbReference type="EMBL" id="WIXO01000001">
    <property type="protein sequence ID" value="MTE18852.1"/>
    <property type="molecule type" value="Genomic_DNA"/>
</dbReference>
<feature type="region of interest" description="Disordered" evidence="3">
    <location>
        <begin position="1"/>
        <end position="26"/>
    </location>
</feature>
<reference evidence="4 5" key="1">
    <citation type="submission" date="2019-11" db="EMBL/GenBank/DDBJ databases">
        <authorList>
            <person name="Yuan L."/>
        </authorList>
    </citation>
    <scope>NUCLEOTIDE SEQUENCE [LARGE SCALE GENOMIC DNA]</scope>
    <source>
        <strain evidence="4 5">TRM43335</strain>
    </source>
</reference>
<evidence type="ECO:0000256" key="3">
    <source>
        <dbReference type="SAM" id="MobiDB-lite"/>
    </source>
</evidence>
<accession>A0A6G2BAC8</accession>
<organism evidence="4 5">
    <name type="scientific">Streptomyces taklimakanensis</name>
    <dbReference type="NCBI Taxonomy" id="2569853"/>
    <lineage>
        <taxon>Bacteria</taxon>
        <taxon>Bacillati</taxon>
        <taxon>Actinomycetota</taxon>
        <taxon>Actinomycetes</taxon>
        <taxon>Kitasatosporales</taxon>
        <taxon>Streptomycetaceae</taxon>
        <taxon>Streptomyces</taxon>
    </lineage>
</organism>
<comment type="caution">
    <text evidence="4">The sequence shown here is derived from an EMBL/GenBank/DDBJ whole genome shotgun (WGS) entry which is preliminary data.</text>
</comment>
<sequence length="95" mass="9942">MLCAGIALGSPARAAEEPHAGESSAPSCLRYSAGWRYTFVTNDCDTVRHLTVEYSDGRTVPCRTAAPRETVTFPGHGFGTGVDVTGVRACPAVPS</sequence>
<dbReference type="InterPro" id="IPR000833">
    <property type="entry name" value="A-amylase_inhib"/>
</dbReference>
<name>A0A6G2BAC8_9ACTN</name>
<dbReference type="SUPFAM" id="SSF49498">
    <property type="entry name" value="alpha-Amylase inhibitor tendamistat"/>
    <property type="match status" value="1"/>
</dbReference>
<proteinExistence type="predicted"/>
<keyword evidence="5" id="KW-1185">Reference proteome</keyword>
<dbReference type="Pfam" id="PF01356">
    <property type="entry name" value="A_amylase_inhib"/>
    <property type="match status" value="1"/>
</dbReference>
<dbReference type="Proteomes" id="UP000473014">
    <property type="component" value="Unassembled WGS sequence"/>
</dbReference>
<evidence type="ECO:0000313" key="5">
    <source>
        <dbReference type="Proteomes" id="UP000473014"/>
    </source>
</evidence>
<protein>
    <submittedName>
        <fullName evidence="4">Alpha-amylase</fullName>
    </submittedName>
</protein>
<dbReference type="AlphaFoldDB" id="A0A6G2BAC8"/>
<gene>
    <name evidence="4" type="ORF">F0L17_06820</name>
</gene>
<dbReference type="OrthoDB" id="4295858at2"/>
<keyword evidence="1" id="KW-0022">Alpha-amylase inhibitor</keyword>